<gene>
    <name evidence="7 11" type="primary">pepT</name>
    <name evidence="11" type="ORF">OU798_23300</name>
</gene>
<dbReference type="Pfam" id="PF07687">
    <property type="entry name" value="M20_dimer"/>
    <property type="match status" value="1"/>
</dbReference>
<keyword evidence="5 7" id="KW-0862">Zinc</keyword>
<comment type="catalytic activity">
    <reaction evidence="7">
        <text>Release of the N-terminal residue from a tripeptide.</text>
        <dbReference type="EC" id="3.4.11.4"/>
    </reaction>
</comment>
<dbReference type="InterPro" id="IPR010161">
    <property type="entry name" value="Peptidase_M20B"/>
</dbReference>
<dbReference type="NCBIfam" id="NF009920">
    <property type="entry name" value="PRK13381.1"/>
    <property type="match status" value="1"/>
</dbReference>
<dbReference type="InterPro" id="IPR001261">
    <property type="entry name" value="ArgE/DapE_CS"/>
</dbReference>
<dbReference type="RefSeq" id="WP_343335622.1">
    <property type="nucleotide sequence ID" value="NZ_JAPOHD010000068.1"/>
</dbReference>
<dbReference type="AlphaFoldDB" id="A0A9X3FDQ2"/>
<dbReference type="Gene3D" id="3.40.630.10">
    <property type="entry name" value="Zn peptidases"/>
    <property type="match status" value="1"/>
</dbReference>
<comment type="caution">
    <text evidence="11">The sequence shown here is derived from an EMBL/GenBank/DDBJ whole genome shotgun (WGS) entry which is preliminary data.</text>
</comment>
<feature type="binding site" evidence="7 9">
    <location>
        <position position="196"/>
    </location>
    <ligand>
        <name>Zn(2+)</name>
        <dbReference type="ChEBI" id="CHEBI:29105"/>
        <label>1</label>
    </ligand>
</feature>
<dbReference type="NCBIfam" id="NF003976">
    <property type="entry name" value="PRK05469.1"/>
    <property type="match status" value="1"/>
</dbReference>
<keyword evidence="7 11" id="KW-0031">Aminopeptidase</keyword>
<keyword evidence="4 7" id="KW-0378">Hydrolase</keyword>
<keyword evidence="12" id="KW-1185">Reference proteome</keyword>
<dbReference type="PROSITE" id="PS00758">
    <property type="entry name" value="ARGE_DAPE_CPG2_1"/>
    <property type="match status" value="1"/>
</dbReference>
<feature type="binding site" evidence="7 9">
    <location>
        <position position="139"/>
    </location>
    <ligand>
        <name>Zn(2+)</name>
        <dbReference type="ChEBI" id="CHEBI:29105"/>
        <label>1</label>
    </ligand>
</feature>
<feature type="binding site" evidence="7 9">
    <location>
        <position position="78"/>
    </location>
    <ligand>
        <name>Zn(2+)</name>
        <dbReference type="ChEBI" id="CHEBI:29105"/>
        <label>1</label>
    </ligand>
</feature>
<evidence type="ECO:0000256" key="7">
    <source>
        <dbReference type="HAMAP-Rule" id="MF_00550"/>
    </source>
</evidence>
<dbReference type="Gene3D" id="3.30.70.360">
    <property type="match status" value="1"/>
</dbReference>
<dbReference type="GO" id="GO:0045148">
    <property type="term" value="F:tripeptide aminopeptidase activity"/>
    <property type="evidence" value="ECO:0007669"/>
    <property type="project" value="UniProtKB-UniRule"/>
</dbReference>
<dbReference type="GO" id="GO:0005829">
    <property type="term" value="C:cytosol"/>
    <property type="evidence" value="ECO:0007669"/>
    <property type="project" value="TreeGrafter"/>
</dbReference>
<accession>A0A9X3FDQ2</accession>
<keyword evidence="2 7" id="KW-0645">Protease</keyword>
<dbReference type="GO" id="GO:0008270">
    <property type="term" value="F:zinc ion binding"/>
    <property type="evidence" value="ECO:0007669"/>
    <property type="project" value="UniProtKB-UniRule"/>
</dbReference>
<dbReference type="SUPFAM" id="SSF53187">
    <property type="entry name" value="Zn-dependent exopeptidases"/>
    <property type="match status" value="1"/>
</dbReference>
<dbReference type="PIRSF" id="PIRSF037215">
    <property type="entry name" value="Peptidase_M20B"/>
    <property type="match status" value="1"/>
</dbReference>
<comment type="cofactor">
    <cofactor evidence="7 9">
        <name>Zn(2+)</name>
        <dbReference type="ChEBI" id="CHEBI:29105"/>
    </cofactor>
    <text evidence="7 9">Binds 2 Zn(2+) ions per subunit.</text>
</comment>
<comment type="similarity">
    <text evidence="1 7">Belongs to the peptidase M20B family.</text>
</comment>
<dbReference type="PANTHER" id="PTHR42994">
    <property type="entry name" value="PEPTIDASE T"/>
    <property type="match status" value="1"/>
</dbReference>
<protein>
    <recommendedName>
        <fullName evidence="7">Peptidase T</fullName>
        <ecNumber evidence="7">3.4.11.4</ecNumber>
    </recommendedName>
    <alternativeName>
        <fullName evidence="7">Aminotripeptidase</fullName>
        <shortName evidence="7">Tripeptidase</shortName>
    </alternativeName>
    <alternativeName>
        <fullName evidence="7">Tripeptide aminopeptidase</fullName>
    </alternativeName>
</protein>
<dbReference type="PROSITE" id="PS00759">
    <property type="entry name" value="ARGE_DAPE_CPG2_2"/>
    <property type="match status" value="1"/>
</dbReference>
<dbReference type="EC" id="3.4.11.4" evidence="7"/>
<evidence type="ECO:0000256" key="6">
    <source>
        <dbReference type="ARBA" id="ARBA00023049"/>
    </source>
</evidence>
<evidence type="ECO:0000256" key="5">
    <source>
        <dbReference type="ARBA" id="ARBA00022833"/>
    </source>
</evidence>
<reference evidence="11" key="1">
    <citation type="submission" date="2022-11" db="EMBL/GenBank/DDBJ databases">
        <title>Marilongibacter aestuarii gen. nov., sp. nov., isolated from tidal flat sediment.</title>
        <authorList>
            <person name="Jiayan W."/>
        </authorList>
    </citation>
    <scope>NUCLEOTIDE SEQUENCE</scope>
    <source>
        <strain evidence="11">Z1-6</strain>
    </source>
</reference>
<proteinExistence type="inferred from homology"/>
<dbReference type="Proteomes" id="UP001145087">
    <property type="component" value="Unassembled WGS sequence"/>
</dbReference>
<evidence type="ECO:0000313" key="12">
    <source>
        <dbReference type="Proteomes" id="UP001145087"/>
    </source>
</evidence>
<feature type="active site" description="Proton acceptor" evidence="7 8">
    <location>
        <position position="173"/>
    </location>
</feature>
<dbReference type="NCBIfam" id="TIGR01882">
    <property type="entry name" value="peptidase-T"/>
    <property type="match status" value="1"/>
</dbReference>
<dbReference type="GO" id="GO:0008237">
    <property type="term" value="F:metallopeptidase activity"/>
    <property type="evidence" value="ECO:0007669"/>
    <property type="project" value="UniProtKB-KW"/>
</dbReference>
<comment type="subcellular location">
    <subcellularLocation>
        <location evidence="7">Cytoplasm</location>
    </subcellularLocation>
</comment>
<feature type="active site" evidence="7 8">
    <location>
        <position position="80"/>
    </location>
</feature>
<dbReference type="EMBL" id="JAPOHD010000068">
    <property type="protein sequence ID" value="MCY1723296.1"/>
    <property type="molecule type" value="Genomic_DNA"/>
</dbReference>
<dbReference type="Pfam" id="PF01546">
    <property type="entry name" value="Peptidase_M20"/>
    <property type="match status" value="1"/>
</dbReference>
<organism evidence="11 12">
    <name type="scientific">Draconibacterium aestuarii</name>
    <dbReference type="NCBI Taxonomy" id="2998507"/>
    <lineage>
        <taxon>Bacteria</taxon>
        <taxon>Pseudomonadati</taxon>
        <taxon>Bacteroidota</taxon>
        <taxon>Bacteroidia</taxon>
        <taxon>Marinilabiliales</taxon>
        <taxon>Prolixibacteraceae</taxon>
        <taxon>Draconibacterium</taxon>
    </lineage>
</organism>
<keyword evidence="6 7" id="KW-0482">Metalloprotease</keyword>
<evidence type="ECO:0000256" key="1">
    <source>
        <dbReference type="ARBA" id="ARBA00009692"/>
    </source>
</evidence>
<name>A0A9X3FDQ2_9BACT</name>
<evidence type="ECO:0000256" key="2">
    <source>
        <dbReference type="ARBA" id="ARBA00022670"/>
    </source>
</evidence>
<dbReference type="GO" id="GO:0043171">
    <property type="term" value="P:peptide catabolic process"/>
    <property type="evidence" value="ECO:0007669"/>
    <property type="project" value="UniProtKB-UniRule"/>
</dbReference>
<feature type="binding site" evidence="7 9">
    <location>
        <position position="378"/>
    </location>
    <ligand>
        <name>Zn(2+)</name>
        <dbReference type="ChEBI" id="CHEBI:29105"/>
        <label>2</label>
    </ligand>
</feature>
<dbReference type="SUPFAM" id="SSF55031">
    <property type="entry name" value="Bacterial exopeptidase dimerisation domain"/>
    <property type="match status" value="1"/>
</dbReference>
<evidence type="ECO:0000256" key="8">
    <source>
        <dbReference type="PIRSR" id="PIRSR037215-1"/>
    </source>
</evidence>
<evidence type="ECO:0000256" key="3">
    <source>
        <dbReference type="ARBA" id="ARBA00022723"/>
    </source>
</evidence>
<dbReference type="CDD" id="cd03892">
    <property type="entry name" value="M20_peptT"/>
    <property type="match status" value="1"/>
</dbReference>
<dbReference type="GO" id="GO:0006508">
    <property type="term" value="P:proteolysis"/>
    <property type="evidence" value="ECO:0007669"/>
    <property type="project" value="UniProtKB-UniRule"/>
</dbReference>
<dbReference type="InterPro" id="IPR036264">
    <property type="entry name" value="Bact_exopeptidase_dim_dom"/>
</dbReference>
<evidence type="ECO:0000256" key="4">
    <source>
        <dbReference type="ARBA" id="ARBA00022801"/>
    </source>
</evidence>
<dbReference type="InterPro" id="IPR002933">
    <property type="entry name" value="Peptidase_M20"/>
</dbReference>
<feature type="binding site" evidence="7 9">
    <location>
        <position position="139"/>
    </location>
    <ligand>
        <name>Zn(2+)</name>
        <dbReference type="ChEBI" id="CHEBI:29105"/>
        <label>2</label>
    </ligand>
</feature>
<sequence>MEKVVERFIGYAKQYTTSDPNSKTYPSTDRQLVFMRKLVDELKEIGLSEVEMDKFGYVTATIPAKGVENCPVVGFIAHVDTSPDFSGENVNPQIIEKYDGTPVALKNGVTIDPKEFPEILKYVGQDIITADGTTLLGADDKAGVAEIVTAAEIVLNSNNIRHGKIRLGFTPDEEVGHGTDHFDVKKFGADFAYTLDGGEIGELEFENFNAAGAKIKIKGRSVHPGASKNKMINALLVGHKLISMLPPTQRPEHTENYEGFYHLLSFKGNVETAEMYYLIRDHSSKKFEKKKKLMKELVDLINLEYGKELVQLEVEDQYFNMREKIEPVMYVVDVAKEAMIKAGVEPKIKAIRGGTDGARLSYDGLPCPNVFAGGHNFHGPFEFVPVPSMLKSVEVILNVIEGVGKLNK</sequence>
<keyword evidence="7" id="KW-0963">Cytoplasm</keyword>
<keyword evidence="3 7" id="KW-0479">Metal-binding</keyword>
<evidence type="ECO:0000259" key="10">
    <source>
        <dbReference type="Pfam" id="PF07687"/>
    </source>
</evidence>
<feature type="domain" description="Peptidase M20 dimerisation" evidence="10">
    <location>
        <begin position="206"/>
        <end position="306"/>
    </location>
</feature>
<evidence type="ECO:0000313" key="11">
    <source>
        <dbReference type="EMBL" id="MCY1723296.1"/>
    </source>
</evidence>
<comment type="function">
    <text evidence="7">Cleaves the N-terminal amino acid of tripeptides.</text>
</comment>
<dbReference type="InterPro" id="IPR011650">
    <property type="entry name" value="Peptidase_M20_dimer"/>
</dbReference>
<dbReference type="PANTHER" id="PTHR42994:SF1">
    <property type="entry name" value="PEPTIDASE T"/>
    <property type="match status" value="1"/>
</dbReference>
<evidence type="ECO:0000256" key="9">
    <source>
        <dbReference type="PIRSR" id="PIRSR037215-2"/>
    </source>
</evidence>
<dbReference type="HAMAP" id="MF_00550">
    <property type="entry name" value="Aminopeptidase_M20"/>
    <property type="match status" value="1"/>
</dbReference>
<feature type="binding site" evidence="7 9">
    <location>
        <position position="174"/>
    </location>
    <ligand>
        <name>Zn(2+)</name>
        <dbReference type="ChEBI" id="CHEBI:29105"/>
        <label>2</label>
    </ligand>
</feature>